<dbReference type="Pfam" id="PF13364">
    <property type="entry name" value="BetaGal_ABD2"/>
    <property type="match status" value="2"/>
</dbReference>
<dbReference type="InterPro" id="IPR025300">
    <property type="entry name" value="BetaGal_jelly_roll_dom"/>
</dbReference>
<organism evidence="12 13">
    <name type="scientific">Elsinoe batatas</name>
    <dbReference type="NCBI Taxonomy" id="2601811"/>
    <lineage>
        <taxon>Eukaryota</taxon>
        <taxon>Fungi</taxon>
        <taxon>Dikarya</taxon>
        <taxon>Ascomycota</taxon>
        <taxon>Pezizomycotina</taxon>
        <taxon>Dothideomycetes</taxon>
        <taxon>Dothideomycetidae</taxon>
        <taxon>Myriangiales</taxon>
        <taxon>Elsinoaceae</taxon>
        <taxon>Elsinoe</taxon>
    </lineage>
</organism>
<name>A0A8K0KYX3_9PEZI</name>
<feature type="signal peptide" evidence="10">
    <location>
        <begin position="1"/>
        <end position="21"/>
    </location>
</feature>
<dbReference type="InterPro" id="IPR031330">
    <property type="entry name" value="Gly_Hdrlase_35_cat"/>
</dbReference>
<dbReference type="OrthoDB" id="1657402at2759"/>
<evidence type="ECO:0000256" key="4">
    <source>
        <dbReference type="ARBA" id="ARBA00022729"/>
    </source>
</evidence>
<dbReference type="SUPFAM" id="SSF51011">
    <property type="entry name" value="Glycosyl hydrolase domain"/>
    <property type="match status" value="1"/>
</dbReference>
<dbReference type="InterPro" id="IPR008979">
    <property type="entry name" value="Galactose-bd-like_sf"/>
</dbReference>
<dbReference type="PROSITE" id="PS01182">
    <property type="entry name" value="GLYCOSYL_HYDROL_F35"/>
    <property type="match status" value="1"/>
</dbReference>
<proteinExistence type="inferred from homology"/>
<dbReference type="SMART" id="SM01029">
    <property type="entry name" value="BetaGal_dom2"/>
    <property type="match status" value="1"/>
</dbReference>
<dbReference type="SUPFAM" id="SSF51445">
    <property type="entry name" value="(Trans)glycosidases"/>
    <property type="match status" value="1"/>
</dbReference>
<evidence type="ECO:0000256" key="8">
    <source>
        <dbReference type="RuleBase" id="RU000675"/>
    </source>
</evidence>
<keyword evidence="7 8" id="KW-0326">Glycosidase</keyword>
<dbReference type="EC" id="3.2.1.23" evidence="3 8"/>
<keyword evidence="5 8" id="KW-0378">Hydrolase</keyword>
<evidence type="ECO:0000256" key="3">
    <source>
        <dbReference type="ARBA" id="ARBA00012756"/>
    </source>
</evidence>
<evidence type="ECO:0000313" key="12">
    <source>
        <dbReference type="EMBL" id="KAG8624445.1"/>
    </source>
</evidence>
<keyword evidence="4 10" id="KW-0732">Signal</keyword>
<feature type="domain" description="Beta-galactosidase" evidence="11">
    <location>
        <begin position="390"/>
        <end position="565"/>
    </location>
</feature>
<gene>
    <name evidence="12" type="ORF">KVT40_007512</name>
</gene>
<evidence type="ECO:0000313" key="13">
    <source>
        <dbReference type="Proteomes" id="UP000809789"/>
    </source>
</evidence>
<protein>
    <recommendedName>
        <fullName evidence="3 8">Beta-galactosidase</fullName>
        <ecNumber evidence="3 8">3.2.1.23</ecNumber>
    </recommendedName>
</protein>
<sequence length="1014" mass="111119">MASLARHFLVAFLICCQLVAGLTTKNFAEPAVEKRQATQDLVTFDNRTLFVRGERILFYSGEFHPFRLPVPDLWFDVFQKIKALGYNGVSFYVDWALIEGAPGDFSAEGVFAWEPFFDAAAESGIYLLARPGPYINAEVSGGGFPGWLSRVPAYLRTNETAFVEASRNYISNIGKVIAAGQITNGGPVIAFQAENEYSAGAPWTTFPDAEYLEGLEQQFREAGIVVPFINNEAWQGGQVVPGEPGGPDIYGFDNYPIGFDCSKPTSWDTASLSSNYWQTHLQQSPNGPLAILEFQGGAFGGWALPSQDECAALINHEAERVFYKNNFAASISIFNIYMTYGGTNWGNLGQSGGLTSYDYGAVIEEDRQITREKYSEAKLIAQSITRAPAYLEAVPGQATNASFTNSPAITVTQVAGKKTNFYVVRQTDYRSLGSTSYTLTVSTSAGNLTIPQLGGTLAINGRDSKVQVTDYDVNGVNMVYSSADIYAHTQTGDKKVILLYGLAGETHELAFASELGEPSVEGEVTVEQKGSLNVVQWNVTAERKVLHYGDDLDVYLLWRNDALNYWVLDLESSAPISNYTSQTKDTVIAKAGYLLRTASLSDDKLYLTGDLNATATLEVVAGQPASGEIYFNGHQVEDIEESRGRLSAPLAFSPPTINVPDLTTLDWRYTDALPELSSTYDDTPWTSASDPTTNNSLRDPVFSTGLPFELRTPTSLIASDYGYHTGSLLYRGHFTSTGNETTLFLSVQGGVAFSHSVWLDGTHIGSFAGTADDRNWNQTFPLSLNSTLIPGKEHIITLLIDHMGMETNWWPGYNFQHSPRGILDYTLSGRPQDAITWKLTGNFGGEQYSDRTRGPLNEGALAPERKGWHLPSAPTGALEGRSPLEGVEGVGVGFFAAEFELDVPGGWDVPMSFVFNEGVFGGEEGARYRAQLYVNGWQFGKYINNLGPQTKFPVPEGILNYSGSNYVAITLWSQDEGGAKLEGLKLEVDAVVQSGYRKPRLVWEDKWEEREGVY</sequence>
<evidence type="ECO:0000256" key="7">
    <source>
        <dbReference type="ARBA" id="ARBA00023295"/>
    </source>
</evidence>
<evidence type="ECO:0000256" key="9">
    <source>
        <dbReference type="RuleBase" id="RU003679"/>
    </source>
</evidence>
<evidence type="ECO:0000256" key="5">
    <source>
        <dbReference type="ARBA" id="ARBA00022801"/>
    </source>
</evidence>
<dbReference type="InterPro" id="IPR018954">
    <property type="entry name" value="Betagal_dom2"/>
</dbReference>
<comment type="catalytic activity">
    <reaction evidence="1 8">
        <text>Hydrolysis of terminal non-reducing beta-D-galactose residues in beta-D-galactosides.</text>
        <dbReference type="EC" id="3.2.1.23"/>
    </reaction>
</comment>
<comment type="caution">
    <text evidence="12">The sequence shown here is derived from an EMBL/GenBank/DDBJ whole genome shotgun (WGS) entry which is preliminary data.</text>
</comment>
<dbReference type="Proteomes" id="UP000809789">
    <property type="component" value="Unassembled WGS sequence"/>
</dbReference>
<keyword evidence="13" id="KW-1185">Reference proteome</keyword>
<feature type="chain" id="PRO_5035457568" description="Beta-galactosidase" evidence="10">
    <location>
        <begin position="22"/>
        <end position="1014"/>
    </location>
</feature>
<dbReference type="InterPro" id="IPR036833">
    <property type="entry name" value="BetaGal_dom3_sf"/>
</dbReference>
<dbReference type="InterPro" id="IPR037110">
    <property type="entry name" value="Betagal_dom2_sf"/>
</dbReference>
<evidence type="ECO:0000256" key="2">
    <source>
        <dbReference type="ARBA" id="ARBA00009809"/>
    </source>
</evidence>
<evidence type="ECO:0000259" key="11">
    <source>
        <dbReference type="SMART" id="SM01029"/>
    </source>
</evidence>
<reference evidence="12" key="1">
    <citation type="submission" date="2021-07" db="EMBL/GenBank/DDBJ databases">
        <title>Elsinoe batatas strain:CRI-CJ2 Genome sequencing and assembly.</title>
        <authorList>
            <person name="Huang L."/>
        </authorList>
    </citation>
    <scope>NUCLEOTIDE SEQUENCE</scope>
    <source>
        <strain evidence="12">CRI-CJ2</strain>
    </source>
</reference>
<dbReference type="SUPFAM" id="SSF49785">
    <property type="entry name" value="Galactose-binding domain-like"/>
    <property type="match status" value="2"/>
</dbReference>
<dbReference type="InterPro" id="IPR025972">
    <property type="entry name" value="BetaGal_dom3"/>
</dbReference>
<accession>A0A8K0KYX3</accession>
<dbReference type="Pfam" id="PF01301">
    <property type="entry name" value="Glyco_hydro_35"/>
    <property type="match status" value="1"/>
</dbReference>
<dbReference type="GO" id="GO:0005975">
    <property type="term" value="P:carbohydrate metabolic process"/>
    <property type="evidence" value="ECO:0007669"/>
    <property type="project" value="InterPro"/>
</dbReference>
<dbReference type="FunFam" id="3.20.20.80:FF:000040">
    <property type="entry name" value="Beta-galactosidase A"/>
    <property type="match status" value="1"/>
</dbReference>
<dbReference type="PANTHER" id="PTHR23421">
    <property type="entry name" value="BETA-GALACTOSIDASE RELATED"/>
    <property type="match status" value="1"/>
</dbReference>
<keyword evidence="6" id="KW-0325">Glycoprotein</keyword>
<dbReference type="SUPFAM" id="SSF117100">
    <property type="entry name" value="Beta-galactosidase LacA, domain 3"/>
    <property type="match status" value="1"/>
</dbReference>
<evidence type="ECO:0000256" key="10">
    <source>
        <dbReference type="SAM" id="SignalP"/>
    </source>
</evidence>
<dbReference type="InterPro" id="IPR019801">
    <property type="entry name" value="Glyco_hydro_35_CS"/>
</dbReference>
<dbReference type="Pfam" id="PF13363">
    <property type="entry name" value="BetaGal_dom3"/>
    <property type="match status" value="1"/>
</dbReference>
<dbReference type="EMBL" id="JAESVG020000009">
    <property type="protein sequence ID" value="KAG8624445.1"/>
    <property type="molecule type" value="Genomic_DNA"/>
</dbReference>
<dbReference type="PRINTS" id="PR00742">
    <property type="entry name" value="GLHYDRLASE35"/>
</dbReference>
<evidence type="ECO:0000256" key="6">
    <source>
        <dbReference type="ARBA" id="ARBA00023180"/>
    </source>
</evidence>
<dbReference type="Gene3D" id="3.20.20.80">
    <property type="entry name" value="Glycosidases"/>
    <property type="match status" value="1"/>
</dbReference>
<comment type="similarity">
    <text evidence="2 9">Belongs to the glycosyl hydrolase 35 family.</text>
</comment>
<dbReference type="GO" id="GO:0004565">
    <property type="term" value="F:beta-galactosidase activity"/>
    <property type="evidence" value="ECO:0007669"/>
    <property type="project" value="UniProtKB-EC"/>
</dbReference>
<dbReference type="AlphaFoldDB" id="A0A8K0KYX3"/>
<dbReference type="Pfam" id="PF10435">
    <property type="entry name" value="BetaGal_dom2"/>
    <property type="match status" value="1"/>
</dbReference>
<dbReference type="InterPro" id="IPR001944">
    <property type="entry name" value="Glycoside_Hdrlase_35"/>
</dbReference>
<evidence type="ECO:0000256" key="1">
    <source>
        <dbReference type="ARBA" id="ARBA00001412"/>
    </source>
</evidence>
<dbReference type="Gene3D" id="2.60.120.260">
    <property type="entry name" value="Galactose-binding domain-like"/>
    <property type="match status" value="2"/>
</dbReference>
<dbReference type="Gene3D" id="2.102.20.10">
    <property type="entry name" value="Beta-galactosidase, domain 2"/>
    <property type="match status" value="1"/>
</dbReference>
<dbReference type="InterPro" id="IPR017853">
    <property type="entry name" value="GH"/>
</dbReference>
<dbReference type="Gene3D" id="2.60.390.10">
    <property type="entry name" value="Beta-galactosidase, domain 3"/>
    <property type="match status" value="1"/>
</dbReference>